<organism evidence="2 3">
    <name type="scientific">Acanthocheilonema viteae</name>
    <name type="common">Filarial nematode worm</name>
    <name type="synonym">Dipetalonema viteae</name>
    <dbReference type="NCBI Taxonomy" id="6277"/>
    <lineage>
        <taxon>Eukaryota</taxon>
        <taxon>Metazoa</taxon>
        <taxon>Ecdysozoa</taxon>
        <taxon>Nematoda</taxon>
        <taxon>Chromadorea</taxon>
        <taxon>Rhabditida</taxon>
        <taxon>Spirurina</taxon>
        <taxon>Spiruromorpha</taxon>
        <taxon>Filarioidea</taxon>
        <taxon>Onchocercidae</taxon>
        <taxon>Acanthocheilonema</taxon>
    </lineage>
</organism>
<dbReference type="EMBL" id="UPTC01002555">
    <property type="protein sequence ID" value="VBB33616.1"/>
    <property type="molecule type" value="Genomic_DNA"/>
</dbReference>
<keyword evidence="3" id="KW-1185">Reference proteome</keyword>
<accession>A0A498SNY7</accession>
<evidence type="ECO:0000313" key="3">
    <source>
        <dbReference type="Proteomes" id="UP000276991"/>
    </source>
</evidence>
<dbReference type="OrthoDB" id="5809340at2759"/>
<proteinExistence type="predicted"/>
<reference evidence="2 3" key="1">
    <citation type="submission" date="2018-08" db="EMBL/GenBank/DDBJ databases">
        <authorList>
            <person name="Laetsch R D."/>
            <person name="Stevens L."/>
            <person name="Kumar S."/>
            <person name="Blaxter L. M."/>
        </authorList>
    </citation>
    <scope>NUCLEOTIDE SEQUENCE [LARGE SCALE GENOMIC DNA]</scope>
</reference>
<dbReference type="STRING" id="6277.A0A498SNY7"/>
<evidence type="ECO:0000256" key="1">
    <source>
        <dbReference type="SAM" id="MobiDB-lite"/>
    </source>
</evidence>
<dbReference type="Proteomes" id="UP000276991">
    <property type="component" value="Unassembled WGS sequence"/>
</dbReference>
<dbReference type="AlphaFoldDB" id="A0A498SNY7"/>
<gene>
    <name evidence="2" type="ORF">NAV_LOCUS8407</name>
</gene>
<feature type="region of interest" description="Disordered" evidence="1">
    <location>
        <begin position="1"/>
        <end position="25"/>
    </location>
</feature>
<name>A0A498SNY7_ACAVI</name>
<sequence length="144" mass="15934">MPVYGPDGRTLQKGATVTNSSPRNSTINDIGQFDKRCGRSCDFLVKSNTDEMRLFNNPIAQVSSDILRISGYTNQFKSLLKSRSALHRESGPGTVLQELEDKDEYSNGGLRFDTTVEKQDSKRKGSAAVRVIKRRQSGYGIAIS</sequence>
<feature type="non-terminal residue" evidence="2">
    <location>
        <position position="144"/>
    </location>
</feature>
<evidence type="ECO:0000313" key="2">
    <source>
        <dbReference type="EMBL" id="VBB33616.1"/>
    </source>
</evidence>
<protein>
    <submittedName>
        <fullName evidence="2">Uncharacterized protein</fullName>
    </submittedName>
</protein>
<feature type="compositionally biased region" description="Polar residues" evidence="1">
    <location>
        <begin position="13"/>
        <end position="25"/>
    </location>
</feature>